<dbReference type="Gene3D" id="3.30.70.270">
    <property type="match status" value="1"/>
</dbReference>
<keyword evidence="4" id="KW-1185">Reference proteome</keyword>
<keyword evidence="3" id="KW-0808">Transferase</keyword>
<dbReference type="InterPro" id="IPR029787">
    <property type="entry name" value="Nucleotide_cyclase"/>
</dbReference>
<keyword evidence="1" id="KW-1133">Transmembrane helix</keyword>
<keyword evidence="1" id="KW-0472">Membrane</keyword>
<proteinExistence type="predicted"/>
<dbReference type="GO" id="GO:0016301">
    <property type="term" value="F:kinase activity"/>
    <property type="evidence" value="ECO:0007669"/>
    <property type="project" value="UniProtKB-KW"/>
</dbReference>
<dbReference type="EMBL" id="JXAL01000001">
    <property type="protein sequence ID" value="KIL37604.1"/>
    <property type="molecule type" value="Genomic_DNA"/>
</dbReference>
<sequence length="345" mass="38971">MERLEDIGVARWNRKLLNMYWFCILVTTVGEIGNLFLSESSYQQFIIYSLLAPLSVLLALMGVSEFFYRKINSSSPEITILTGILLTGVIVYAHADIDSILGVYFLPLLVSVFYFKKSYVYKVSFMNLASLIIMYLIQPELRLETTAMELFTTILVVGVAGPYIAAQIMDRGVDILQNLKHDALTGLSNHMTFHDHLQQWYERGRRRKEPVMLAVMDFDDFKCINDVYGHRAGDMVLRGAADILSSYMGGEDIAARYGGEEFALLLTGRTEREAYMLCEEIRTAISASEHPELKGRTVTVSIGLTGLEPGMDKESWFRQADKLLYQAKRLGKNRTETKFNGSAAS</sequence>
<dbReference type="Proteomes" id="UP000054526">
    <property type="component" value="Unassembled WGS sequence"/>
</dbReference>
<dbReference type="SUPFAM" id="SSF55073">
    <property type="entry name" value="Nucleotide cyclase"/>
    <property type="match status" value="1"/>
</dbReference>
<dbReference type="CDD" id="cd01949">
    <property type="entry name" value="GGDEF"/>
    <property type="match status" value="1"/>
</dbReference>
<protein>
    <submittedName>
        <fullName evidence="3">Histidine kinase</fullName>
    </submittedName>
</protein>
<feature type="transmembrane region" description="Helical" evidence="1">
    <location>
        <begin position="20"/>
        <end position="39"/>
    </location>
</feature>
<dbReference type="NCBIfam" id="TIGR00254">
    <property type="entry name" value="GGDEF"/>
    <property type="match status" value="1"/>
</dbReference>
<feature type="transmembrane region" description="Helical" evidence="1">
    <location>
        <begin position="150"/>
        <end position="169"/>
    </location>
</feature>
<keyword evidence="1" id="KW-0812">Transmembrane</keyword>
<dbReference type="InterPro" id="IPR043128">
    <property type="entry name" value="Rev_trsase/Diguanyl_cyclase"/>
</dbReference>
<dbReference type="PANTHER" id="PTHR45138">
    <property type="entry name" value="REGULATORY COMPONENTS OF SENSORY TRANSDUCTION SYSTEM"/>
    <property type="match status" value="1"/>
</dbReference>
<dbReference type="InterPro" id="IPR050469">
    <property type="entry name" value="Diguanylate_Cyclase"/>
</dbReference>
<dbReference type="RefSeq" id="WP_041059268.1">
    <property type="nucleotide sequence ID" value="NZ_JXAL01000001.1"/>
</dbReference>
<keyword evidence="3" id="KW-0418">Kinase</keyword>
<evidence type="ECO:0000256" key="1">
    <source>
        <dbReference type="SAM" id="Phobius"/>
    </source>
</evidence>
<comment type="caution">
    <text evidence="3">The sequence shown here is derived from an EMBL/GenBank/DDBJ whole genome shotgun (WGS) entry which is preliminary data.</text>
</comment>
<organism evidence="3 4">
    <name type="scientific">Cohnella kolymensis</name>
    <dbReference type="NCBI Taxonomy" id="1590652"/>
    <lineage>
        <taxon>Bacteria</taxon>
        <taxon>Bacillati</taxon>
        <taxon>Bacillota</taxon>
        <taxon>Bacilli</taxon>
        <taxon>Bacillales</taxon>
        <taxon>Paenibacillaceae</taxon>
        <taxon>Cohnella</taxon>
    </lineage>
</organism>
<feature type="domain" description="GGDEF" evidence="2">
    <location>
        <begin position="209"/>
        <end position="340"/>
    </location>
</feature>
<evidence type="ECO:0000313" key="4">
    <source>
        <dbReference type="Proteomes" id="UP000054526"/>
    </source>
</evidence>
<accession>A0ABR5A986</accession>
<evidence type="ECO:0000313" key="3">
    <source>
        <dbReference type="EMBL" id="KIL37604.1"/>
    </source>
</evidence>
<dbReference type="SMART" id="SM00267">
    <property type="entry name" value="GGDEF"/>
    <property type="match status" value="1"/>
</dbReference>
<name>A0ABR5A986_9BACL</name>
<evidence type="ECO:0000259" key="2">
    <source>
        <dbReference type="PROSITE" id="PS50887"/>
    </source>
</evidence>
<feature type="transmembrane region" description="Helical" evidence="1">
    <location>
        <begin position="45"/>
        <end position="68"/>
    </location>
</feature>
<feature type="transmembrane region" description="Helical" evidence="1">
    <location>
        <begin position="80"/>
        <end position="107"/>
    </location>
</feature>
<reference evidence="3 4" key="1">
    <citation type="submission" date="2014-12" db="EMBL/GenBank/DDBJ databases">
        <title>Draft genome sequence of Cohnella kolymensis strain B-2846.</title>
        <authorList>
            <person name="Karlyshev A.V."/>
            <person name="Kudryashova E.B."/>
        </authorList>
    </citation>
    <scope>NUCLEOTIDE SEQUENCE [LARGE SCALE GENOMIC DNA]</scope>
    <source>
        <strain evidence="3 4">VKM B-2846</strain>
    </source>
</reference>
<dbReference type="PROSITE" id="PS50887">
    <property type="entry name" value="GGDEF"/>
    <property type="match status" value="1"/>
</dbReference>
<dbReference type="InterPro" id="IPR000160">
    <property type="entry name" value="GGDEF_dom"/>
</dbReference>
<dbReference type="PANTHER" id="PTHR45138:SF9">
    <property type="entry name" value="DIGUANYLATE CYCLASE DGCM-RELATED"/>
    <property type="match status" value="1"/>
</dbReference>
<feature type="transmembrane region" description="Helical" evidence="1">
    <location>
        <begin position="119"/>
        <end position="138"/>
    </location>
</feature>
<gene>
    <name evidence="3" type="ORF">SD71_03090</name>
</gene>
<dbReference type="Pfam" id="PF00990">
    <property type="entry name" value="GGDEF"/>
    <property type="match status" value="1"/>
</dbReference>